<gene>
    <name evidence="3" type="ORF">PHA8399_00634</name>
</gene>
<organism evidence="3 4">
    <name type="scientific">Leisingera aquaemixtae</name>
    <dbReference type="NCBI Taxonomy" id="1396826"/>
    <lineage>
        <taxon>Bacteria</taxon>
        <taxon>Pseudomonadati</taxon>
        <taxon>Pseudomonadota</taxon>
        <taxon>Alphaproteobacteria</taxon>
        <taxon>Rhodobacterales</taxon>
        <taxon>Roseobacteraceae</taxon>
        <taxon>Leisingera</taxon>
    </lineage>
</organism>
<evidence type="ECO:0000313" key="4">
    <source>
        <dbReference type="Proteomes" id="UP000051326"/>
    </source>
</evidence>
<dbReference type="EMBL" id="CYSR01000008">
    <property type="protein sequence ID" value="CUH98520.1"/>
    <property type="molecule type" value="Genomic_DNA"/>
</dbReference>
<evidence type="ECO:0000313" key="3">
    <source>
        <dbReference type="EMBL" id="CUH98520.1"/>
    </source>
</evidence>
<feature type="domain" description="MoaF-like" evidence="2">
    <location>
        <begin position="42"/>
        <end position="131"/>
    </location>
</feature>
<feature type="signal peptide" evidence="1">
    <location>
        <begin position="1"/>
        <end position="24"/>
    </location>
</feature>
<dbReference type="Proteomes" id="UP000051326">
    <property type="component" value="Unassembled WGS sequence"/>
</dbReference>
<proteinExistence type="predicted"/>
<evidence type="ECO:0000256" key="1">
    <source>
        <dbReference type="SAM" id="SignalP"/>
    </source>
</evidence>
<reference evidence="3 4" key="1">
    <citation type="submission" date="2015-09" db="EMBL/GenBank/DDBJ databases">
        <authorList>
            <consortium name="Swine Surveillance"/>
        </authorList>
    </citation>
    <scope>NUCLEOTIDE SEQUENCE [LARGE SCALE GENOMIC DNA]</scope>
    <source>
        <strain evidence="3 4">CECT 8399</strain>
    </source>
</reference>
<dbReference type="RefSeq" id="WP_058284741.1">
    <property type="nucleotide sequence ID" value="NZ_CYSR01000008.1"/>
</dbReference>
<evidence type="ECO:0000259" key="2">
    <source>
        <dbReference type="Pfam" id="PF22036"/>
    </source>
</evidence>
<dbReference type="STRING" id="1396826.PHA8399_00634"/>
<accession>A0A0P1H6I6</accession>
<name>A0A0P1H6I6_9RHOB</name>
<dbReference type="Pfam" id="PF22036">
    <property type="entry name" value="MoaF_like"/>
    <property type="match status" value="1"/>
</dbReference>
<dbReference type="AlphaFoldDB" id="A0A0P1H6I6"/>
<sequence>MFKPALLSAALLAAAVAVPDPANAADQDTSWSAELSAINDVTGKSFEYAVSGYRIRMDFIAPDRIRWTRVEAPDGTAGTSGEEEIVHTDLRPGVFVVAFTEADGNVVDVFDIQRNRLFVNYITNDGTRFHSETVIEDVSQ</sequence>
<keyword evidence="1" id="KW-0732">Signal</keyword>
<feature type="chain" id="PRO_5006064119" description="MoaF-like domain-containing protein" evidence="1">
    <location>
        <begin position="25"/>
        <end position="140"/>
    </location>
</feature>
<dbReference type="InterPro" id="IPR053892">
    <property type="entry name" value="MoaF-like"/>
</dbReference>
<protein>
    <recommendedName>
        <fullName evidence="2">MoaF-like domain-containing protein</fullName>
    </recommendedName>
</protein>